<comment type="caution">
    <text evidence="7">The sequence shown here is derived from an EMBL/GenBank/DDBJ whole genome shotgun (WGS) entry which is preliminary data.</text>
</comment>
<sequence>MRERRTSAQGRESRELILQTALEVIGRRGFGSTSLRDIAAEVGMTQAGMLHHFGTKENLLVEVLRQRDAATREALAEQDGDEPPSVRVARRNAETPALVHLYASLQAAASAPDHPAHAFFEERQRSVHAVVAADIRARQDAGEMPAGVDADTAATVLLALSDGLQLQQGVDPSIDIAEILAWTWERLASPNEPDGSHDGRVPGGGA</sequence>
<dbReference type="SUPFAM" id="SSF46689">
    <property type="entry name" value="Homeodomain-like"/>
    <property type="match status" value="1"/>
</dbReference>
<dbReference type="PROSITE" id="PS50977">
    <property type="entry name" value="HTH_TETR_2"/>
    <property type="match status" value="1"/>
</dbReference>
<dbReference type="Pfam" id="PF00440">
    <property type="entry name" value="TetR_N"/>
    <property type="match status" value="1"/>
</dbReference>
<feature type="DNA-binding region" description="H-T-H motif" evidence="5">
    <location>
        <begin position="34"/>
        <end position="53"/>
    </location>
</feature>
<gene>
    <name evidence="7" type="ORF">AYL44_11135</name>
</gene>
<keyword evidence="3 5" id="KW-0238">DNA-binding</keyword>
<dbReference type="InterPro" id="IPR001647">
    <property type="entry name" value="HTH_TetR"/>
</dbReference>
<feature type="domain" description="HTH tetR-type" evidence="6">
    <location>
        <begin position="11"/>
        <end position="71"/>
    </location>
</feature>
<protein>
    <recommendedName>
        <fullName evidence="6">HTH tetR-type domain-containing protein</fullName>
    </recommendedName>
</protein>
<dbReference type="PANTHER" id="PTHR47506:SF6">
    <property type="entry name" value="HTH-TYPE TRANSCRIPTIONAL REPRESSOR NEMR"/>
    <property type="match status" value="1"/>
</dbReference>
<evidence type="ECO:0000256" key="2">
    <source>
        <dbReference type="ARBA" id="ARBA00023015"/>
    </source>
</evidence>
<keyword evidence="1" id="KW-0678">Repressor</keyword>
<evidence type="ECO:0000313" key="8">
    <source>
        <dbReference type="Proteomes" id="UP000076998"/>
    </source>
</evidence>
<dbReference type="OrthoDB" id="7505659at2"/>
<dbReference type="GO" id="GO:0003677">
    <property type="term" value="F:DNA binding"/>
    <property type="evidence" value="ECO:0007669"/>
    <property type="project" value="UniProtKB-UniRule"/>
</dbReference>
<dbReference type="SUPFAM" id="SSF48498">
    <property type="entry name" value="Tetracyclin repressor-like, C-terminal domain"/>
    <property type="match status" value="1"/>
</dbReference>
<dbReference type="PRINTS" id="PR00455">
    <property type="entry name" value="HTHTETR"/>
</dbReference>
<dbReference type="PANTHER" id="PTHR47506">
    <property type="entry name" value="TRANSCRIPTIONAL REGULATORY PROTEIN"/>
    <property type="match status" value="1"/>
</dbReference>
<keyword evidence="4" id="KW-0804">Transcription</keyword>
<dbReference type="Gene3D" id="1.10.357.10">
    <property type="entry name" value="Tetracycline Repressor, domain 2"/>
    <property type="match status" value="1"/>
</dbReference>
<dbReference type="Pfam" id="PF13977">
    <property type="entry name" value="TetR_C_6"/>
    <property type="match status" value="1"/>
</dbReference>
<evidence type="ECO:0000256" key="1">
    <source>
        <dbReference type="ARBA" id="ARBA00022491"/>
    </source>
</evidence>
<evidence type="ECO:0000313" key="7">
    <source>
        <dbReference type="EMBL" id="OAH49407.1"/>
    </source>
</evidence>
<reference evidence="7 8" key="1">
    <citation type="submission" date="2016-02" db="EMBL/GenBank/DDBJ databases">
        <authorList>
            <person name="Wen L."/>
            <person name="He K."/>
            <person name="Yang H."/>
        </authorList>
    </citation>
    <scope>NUCLEOTIDE SEQUENCE [LARGE SCALE GENOMIC DNA]</scope>
    <source>
        <strain evidence="7 8">CD11_3</strain>
    </source>
</reference>
<dbReference type="RefSeq" id="WP_064003360.1">
    <property type="nucleotide sequence ID" value="NZ_LSTV01000004.1"/>
</dbReference>
<organism evidence="7 8">
    <name type="scientific">Microbacterium oleivorans</name>
    <dbReference type="NCBI Taxonomy" id="273677"/>
    <lineage>
        <taxon>Bacteria</taxon>
        <taxon>Bacillati</taxon>
        <taxon>Actinomycetota</taxon>
        <taxon>Actinomycetes</taxon>
        <taxon>Micrococcales</taxon>
        <taxon>Microbacteriaceae</taxon>
        <taxon>Microbacterium</taxon>
    </lineage>
</organism>
<dbReference type="AlphaFoldDB" id="A0A177K8K6"/>
<dbReference type="InterPro" id="IPR036271">
    <property type="entry name" value="Tet_transcr_reg_TetR-rel_C_sf"/>
</dbReference>
<dbReference type="InterPro" id="IPR009057">
    <property type="entry name" value="Homeodomain-like_sf"/>
</dbReference>
<dbReference type="Proteomes" id="UP000076998">
    <property type="component" value="Unassembled WGS sequence"/>
</dbReference>
<evidence type="ECO:0000259" key="6">
    <source>
        <dbReference type="PROSITE" id="PS50977"/>
    </source>
</evidence>
<name>A0A177K8K6_9MICO</name>
<dbReference type="InterPro" id="IPR039538">
    <property type="entry name" value="BetI_C"/>
</dbReference>
<dbReference type="EMBL" id="LSTV01000004">
    <property type="protein sequence ID" value="OAH49407.1"/>
    <property type="molecule type" value="Genomic_DNA"/>
</dbReference>
<proteinExistence type="predicted"/>
<evidence type="ECO:0000256" key="5">
    <source>
        <dbReference type="PROSITE-ProRule" id="PRU00335"/>
    </source>
</evidence>
<evidence type="ECO:0000256" key="4">
    <source>
        <dbReference type="ARBA" id="ARBA00023163"/>
    </source>
</evidence>
<keyword evidence="2" id="KW-0805">Transcription regulation</keyword>
<evidence type="ECO:0000256" key="3">
    <source>
        <dbReference type="ARBA" id="ARBA00023125"/>
    </source>
</evidence>
<accession>A0A177K8K6</accession>